<comment type="caution">
    <text evidence="6">The sequence shown here is derived from an EMBL/GenBank/DDBJ whole genome shotgun (WGS) entry which is preliminary data.</text>
</comment>
<dbReference type="InterPro" id="IPR027477">
    <property type="entry name" value="Succ_DH/fumarate_Rdtase_cat_sf"/>
</dbReference>
<evidence type="ECO:0000259" key="5">
    <source>
        <dbReference type="Pfam" id="PF00890"/>
    </source>
</evidence>
<dbReference type="InterPro" id="IPR003953">
    <property type="entry name" value="FAD-dep_OxRdtase_2_FAD-bd"/>
</dbReference>
<dbReference type="Gene3D" id="3.90.700.10">
    <property type="entry name" value="Succinate dehydrogenase/fumarate reductase flavoprotein, catalytic domain"/>
    <property type="match status" value="1"/>
</dbReference>
<dbReference type="Gene3D" id="3.50.50.60">
    <property type="entry name" value="FAD/NAD(P)-binding domain"/>
    <property type="match status" value="1"/>
</dbReference>
<dbReference type="SUPFAM" id="SSF51905">
    <property type="entry name" value="FAD/NAD(P)-binding domain"/>
    <property type="match status" value="1"/>
</dbReference>
<organism evidence="6 7">
    <name type="scientific">Sphingomonas vulcanisoli</name>
    <dbReference type="NCBI Taxonomy" id="1658060"/>
    <lineage>
        <taxon>Bacteria</taxon>
        <taxon>Pseudomonadati</taxon>
        <taxon>Pseudomonadota</taxon>
        <taxon>Alphaproteobacteria</taxon>
        <taxon>Sphingomonadales</taxon>
        <taxon>Sphingomonadaceae</taxon>
        <taxon>Sphingomonas</taxon>
    </lineage>
</organism>
<evidence type="ECO:0000256" key="4">
    <source>
        <dbReference type="ARBA" id="ARBA00023002"/>
    </source>
</evidence>
<dbReference type="SUPFAM" id="SSF56425">
    <property type="entry name" value="Succinate dehydrogenase/fumarate reductase flavoprotein, catalytic domain"/>
    <property type="match status" value="1"/>
</dbReference>
<dbReference type="GO" id="GO:0016491">
    <property type="term" value="F:oxidoreductase activity"/>
    <property type="evidence" value="ECO:0007669"/>
    <property type="project" value="UniProtKB-KW"/>
</dbReference>
<dbReference type="Pfam" id="PF00890">
    <property type="entry name" value="FAD_binding_2"/>
    <property type="match status" value="1"/>
</dbReference>
<keyword evidence="4 6" id="KW-0560">Oxidoreductase</keyword>
<dbReference type="PANTHER" id="PTHR43400:SF10">
    <property type="entry name" value="3-OXOSTEROID 1-DEHYDROGENASE"/>
    <property type="match status" value="1"/>
</dbReference>
<dbReference type="Proteomes" id="UP000727456">
    <property type="component" value="Unassembled WGS sequence"/>
</dbReference>
<feature type="domain" description="FAD-dependent oxidoreductase 2 FAD-binding" evidence="5">
    <location>
        <begin position="10"/>
        <end position="447"/>
    </location>
</feature>
<evidence type="ECO:0000256" key="3">
    <source>
        <dbReference type="ARBA" id="ARBA00022827"/>
    </source>
</evidence>
<keyword evidence="3" id="KW-0274">FAD</keyword>
<dbReference type="InterPro" id="IPR050315">
    <property type="entry name" value="FAD-oxidoreductase_2"/>
</dbReference>
<accession>A0ABX0TWK2</accession>
<gene>
    <name evidence="6" type="ORF">FHS31_002384</name>
</gene>
<dbReference type="EMBL" id="JAAOZC010000006">
    <property type="protein sequence ID" value="NIJ08760.1"/>
    <property type="molecule type" value="Genomic_DNA"/>
</dbReference>
<dbReference type="PANTHER" id="PTHR43400">
    <property type="entry name" value="FUMARATE REDUCTASE"/>
    <property type="match status" value="1"/>
</dbReference>
<protein>
    <submittedName>
        <fullName evidence="6">Fumarate reductase flavoprotein subunit</fullName>
        <ecNumber evidence="6">1.3.5.4</ecNumber>
    </submittedName>
</protein>
<proteinExistence type="predicted"/>
<evidence type="ECO:0000256" key="1">
    <source>
        <dbReference type="ARBA" id="ARBA00001974"/>
    </source>
</evidence>
<dbReference type="InterPro" id="IPR036188">
    <property type="entry name" value="FAD/NAD-bd_sf"/>
</dbReference>
<reference evidence="6 7" key="1">
    <citation type="submission" date="2020-03" db="EMBL/GenBank/DDBJ databases">
        <title>Genomic Encyclopedia of Type Strains, Phase III (KMG-III): the genomes of soil and plant-associated and newly described type strains.</title>
        <authorList>
            <person name="Whitman W."/>
        </authorList>
    </citation>
    <scope>NUCLEOTIDE SEQUENCE [LARGE SCALE GENOMIC DNA]</scope>
    <source>
        <strain evidence="6 7">CECT 8804</strain>
    </source>
</reference>
<dbReference type="EC" id="1.3.5.4" evidence="6"/>
<keyword evidence="2" id="KW-0285">Flavoprotein</keyword>
<evidence type="ECO:0000313" key="7">
    <source>
        <dbReference type="Proteomes" id="UP000727456"/>
    </source>
</evidence>
<name>A0ABX0TWK2_9SPHN</name>
<evidence type="ECO:0000256" key="2">
    <source>
        <dbReference type="ARBA" id="ARBA00022630"/>
    </source>
</evidence>
<keyword evidence="7" id="KW-1185">Reference proteome</keyword>
<evidence type="ECO:0000313" key="6">
    <source>
        <dbReference type="EMBL" id="NIJ08760.1"/>
    </source>
</evidence>
<dbReference type="RefSeq" id="WP_167073732.1">
    <property type="nucleotide sequence ID" value="NZ_JAAOZC010000006.1"/>
</dbReference>
<sequence length="461" mass="49170">MRDISDKDYDVIVVGGGGAGLAVANEASSRGRSVLLLEAADRIGGSTALSHGVFYAAGSHVQAAAGIDDNGDAMFRYAMALNQCRMESAVVHRYCKSCGSALDWLSQLGVEFPRLACVDVSGVARSHFAEGRGVAIVDALHAALSGREVDIAVRSRVDGLCVEDGQVTGVRVGGETVSAHSVVITTGGFGGNPDLVDTLIPSTRRKRDRLWYIGAKQCVGDGLLMAQQAGAAIAGFDRALFQPTPGFQQILEQPPAWLILVNKDGRRFCDESVAYCVLDSLIGSQPDQEAYGIFDADTFANPPRDLRYAAAIAAGHSSTAWTNDVLRSEVNGERLKSASTIEELAENLGINKEALRFTIEQQNIWCEKKQDRSFGKPGEYLRAITQLPFFGAIFRNETLCITLTGLKIDESCRVLQNDGRAIPGLFAAGEVTGSVMGERYIGSGNSISQGITMGRIAGQIV</sequence>
<comment type="cofactor">
    <cofactor evidence="1">
        <name>FAD</name>
        <dbReference type="ChEBI" id="CHEBI:57692"/>
    </cofactor>
</comment>